<proteinExistence type="predicted"/>
<organism evidence="1 2">
    <name type="scientific">Orbilia oligospora</name>
    <name type="common">Nematode-trapping fungus</name>
    <name type="synonym">Arthrobotrys oligospora</name>
    <dbReference type="NCBI Taxonomy" id="2813651"/>
    <lineage>
        <taxon>Eukaryota</taxon>
        <taxon>Fungi</taxon>
        <taxon>Dikarya</taxon>
        <taxon>Ascomycota</taxon>
        <taxon>Pezizomycotina</taxon>
        <taxon>Orbiliomycetes</taxon>
        <taxon>Orbiliales</taxon>
        <taxon>Orbiliaceae</taxon>
        <taxon>Orbilia</taxon>
    </lineage>
</organism>
<dbReference type="Proteomes" id="UP000475325">
    <property type="component" value="Unassembled WGS sequence"/>
</dbReference>
<evidence type="ECO:0000313" key="2">
    <source>
        <dbReference type="Proteomes" id="UP000475325"/>
    </source>
</evidence>
<dbReference type="EMBL" id="WIQW01000145">
    <property type="protein sequence ID" value="KAF3079936.1"/>
    <property type="molecule type" value="Genomic_DNA"/>
</dbReference>
<dbReference type="AlphaFoldDB" id="A0A7C8MVD2"/>
<gene>
    <name evidence="1" type="ORF">TWF102_002544</name>
</gene>
<protein>
    <submittedName>
        <fullName evidence="1">Uncharacterized protein</fullName>
    </submittedName>
</protein>
<comment type="caution">
    <text evidence="1">The sequence shown here is derived from an EMBL/GenBank/DDBJ whole genome shotgun (WGS) entry which is preliminary data.</text>
</comment>
<accession>A0A7C8MVD2</accession>
<sequence length="90" mass="9955">MKLNNRYIGTQHRYGTTSWTPRLTARSAIDALRMRSQKAPASSTAFAALSSESPGFFKAHGAETFLSPYTFHGGILNQTPRPQLKSDKIL</sequence>
<evidence type="ECO:0000313" key="1">
    <source>
        <dbReference type="EMBL" id="KAF3079936.1"/>
    </source>
</evidence>
<name>A0A7C8MVD2_ORBOL</name>
<reference evidence="1 2" key="1">
    <citation type="submission" date="2019-06" db="EMBL/GenBank/DDBJ databases">
        <authorList>
            <person name="Palmer J.M."/>
        </authorList>
    </citation>
    <scope>NUCLEOTIDE SEQUENCE [LARGE SCALE GENOMIC DNA]</scope>
    <source>
        <strain evidence="1 2">TWF102</strain>
    </source>
</reference>